<dbReference type="Gene3D" id="3.10.129.10">
    <property type="entry name" value="Hotdog Thioesterase"/>
    <property type="match status" value="1"/>
</dbReference>
<evidence type="ECO:0000313" key="2">
    <source>
        <dbReference type="Proteomes" id="UP000242188"/>
    </source>
</evidence>
<dbReference type="AlphaFoldDB" id="A0A210QX21"/>
<dbReference type="PANTHER" id="PTHR34487:SF1">
    <property type="entry name" value="ACYL-ACP THIOESTERASE"/>
    <property type="match status" value="1"/>
</dbReference>
<dbReference type="Proteomes" id="UP000242188">
    <property type="component" value="Unassembled WGS sequence"/>
</dbReference>
<dbReference type="InterPro" id="IPR029069">
    <property type="entry name" value="HotDog_dom_sf"/>
</dbReference>
<name>A0A210QX21_MIZYE</name>
<dbReference type="SUPFAM" id="SSF54637">
    <property type="entry name" value="Thioesterase/thiol ester dehydrase-isomerase"/>
    <property type="match status" value="2"/>
</dbReference>
<evidence type="ECO:0008006" key="3">
    <source>
        <dbReference type="Google" id="ProtNLM"/>
    </source>
</evidence>
<reference evidence="1 2" key="1">
    <citation type="journal article" date="2017" name="Nat. Ecol. Evol.">
        <title>Scallop genome provides insights into evolution of bilaterian karyotype and development.</title>
        <authorList>
            <person name="Wang S."/>
            <person name="Zhang J."/>
            <person name="Jiao W."/>
            <person name="Li J."/>
            <person name="Xun X."/>
            <person name="Sun Y."/>
            <person name="Guo X."/>
            <person name="Huan P."/>
            <person name="Dong B."/>
            <person name="Zhang L."/>
            <person name="Hu X."/>
            <person name="Sun X."/>
            <person name="Wang J."/>
            <person name="Zhao C."/>
            <person name="Wang Y."/>
            <person name="Wang D."/>
            <person name="Huang X."/>
            <person name="Wang R."/>
            <person name="Lv J."/>
            <person name="Li Y."/>
            <person name="Zhang Z."/>
            <person name="Liu B."/>
            <person name="Lu W."/>
            <person name="Hui Y."/>
            <person name="Liang J."/>
            <person name="Zhou Z."/>
            <person name="Hou R."/>
            <person name="Li X."/>
            <person name="Liu Y."/>
            <person name="Li H."/>
            <person name="Ning X."/>
            <person name="Lin Y."/>
            <person name="Zhao L."/>
            <person name="Xing Q."/>
            <person name="Dou J."/>
            <person name="Li Y."/>
            <person name="Mao J."/>
            <person name="Guo H."/>
            <person name="Dou H."/>
            <person name="Li T."/>
            <person name="Mu C."/>
            <person name="Jiang W."/>
            <person name="Fu Q."/>
            <person name="Fu X."/>
            <person name="Miao Y."/>
            <person name="Liu J."/>
            <person name="Yu Q."/>
            <person name="Li R."/>
            <person name="Liao H."/>
            <person name="Li X."/>
            <person name="Kong Y."/>
            <person name="Jiang Z."/>
            <person name="Chourrout D."/>
            <person name="Li R."/>
            <person name="Bao Z."/>
        </authorList>
    </citation>
    <scope>NUCLEOTIDE SEQUENCE [LARGE SCALE GENOMIC DNA]</scope>
    <source>
        <strain evidence="1 2">PY_sf001</strain>
    </source>
</reference>
<accession>A0A210QX21</accession>
<evidence type="ECO:0000313" key="1">
    <source>
        <dbReference type="EMBL" id="OWF53275.1"/>
    </source>
</evidence>
<dbReference type="OrthoDB" id="5975054at2759"/>
<dbReference type="EMBL" id="NEDP02001444">
    <property type="protein sequence ID" value="OWF53275.1"/>
    <property type="molecule type" value="Genomic_DNA"/>
</dbReference>
<keyword evidence="2" id="KW-1185">Reference proteome</keyword>
<organism evidence="1 2">
    <name type="scientific">Mizuhopecten yessoensis</name>
    <name type="common">Japanese scallop</name>
    <name type="synonym">Patinopecten yessoensis</name>
    <dbReference type="NCBI Taxonomy" id="6573"/>
    <lineage>
        <taxon>Eukaryota</taxon>
        <taxon>Metazoa</taxon>
        <taxon>Spiralia</taxon>
        <taxon>Lophotrochozoa</taxon>
        <taxon>Mollusca</taxon>
        <taxon>Bivalvia</taxon>
        <taxon>Autobranchia</taxon>
        <taxon>Pteriomorphia</taxon>
        <taxon>Pectinida</taxon>
        <taxon>Pectinoidea</taxon>
        <taxon>Pectinidae</taxon>
        <taxon>Mizuhopecten</taxon>
    </lineage>
</organism>
<protein>
    <recommendedName>
        <fullName evidence="3">Acyl-ACP thioesterase</fullName>
    </recommendedName>
</protein>
<comment type="caution">
    <text evidence="1">The sequence shown here is derived from an EMBL/GenBank/DDBJ whole genome shotgun (WGS) entry which is preliminary data.</text>
</comment>
<sequence>MAQYVINKLESFHGDLSFNGVPYEAFERTGHWSLWGVMKMFEAARLIGLYNGLFHFRSMEEKHKGLVIVTQTIRLSPDLHRDYSLFTTLKQRYVMDIVEIGRRSFSFVSRLTNEETGKFLGEVLLKYVLIDRRTRKSIPLPDSFFEKYSEDGKKKVKVVNLSIPACPDMGKNVFRLKVLPLHSDTDRNNHVNQSVYFRFCIDCATDAALAGNYRHFTSDMCWYPVVEMNVYHANESLVNKELIVNTWQDDDDFRLIFFIIKRKKTVLFKASMLFYPEMSKKRRNSRM</sequence>
<proteinExistence type="predicted"/>
<gene>
    <name evidence="1" type="ORF">KP79_PYT04591</name>
</gene>
<dbReference type="PANTHER" id="PTHR34487">
    <property type="entry name" value="ACYL-ACP THIOESTERASE"/>
    <property type="match status" value="1"/>
</dbReference>